<dbReference type="EMBL" id="FCOB02000045">
    <property type="protein sequence ID" value="SAL01303.1"/>
    <property type="molecule type" value="Genomic_DNA"/>
</dbReference>
<evidence type="ECO:0008006" key="4">
    <source>
        <dbReference type="Google" id="ProtNLM"/>
    </source>
</evidence>
<keyword evidence="3" id="KW-1185">Reference proteome</keyword>
<sequence length="150" mass="16284">MRLTGILTGLAVAAALAIPGAAFAQSDQEVDARMDALVGAHEPYRAFFDRLQHAVAAGDRNAVADMVSYPITVRAAGRKTTLRSKRDFVARYQSIFTPKLVDTVARQKYATLFVRDQGAMIGDGGIWFSGVCRDEACKRSDVRITAFNLG</sequence>
<feature type="signal peptide" evidence="1">
    <location>
        <begin position="1"/>
        <end position="24"/>
    </location>
</feature>
<comment type="caution">
    <text evidence="2">The sequence shown here is derived from an EMBL/GenBank/DDBJ whole genome shotgun (WGS) entry which is preliminary data.</text>
</comment>
<evidence type="ECO:0000256" key="1">
    <source>
        <dbReference type="SAM" id="SignalP"/>
    </source>
</evidence>
<dbReference type="STRING" id="1777144.AWB83_06384"/>
<accession>A0A158E3F5</accession>
<proteinExistence type="predicted"/>
<gene>
    <name evidence="2" type="ORF">AWB83_06384</name>
</gene>
<evidence type="ECO:0000313" key="2">
    <source>
        <dbReference type="EMBL" id="SAL01303.1"/>
    </source>
</evidence>
<dbReference type="OrthoDB" id="5455653at2"/>
<reference evidence="2" key="1">
    <citation type="submission" date="2016-01" db="EMBL/GenBank/DDBJ databases">
        <authorList>
            <person name="Peeters C."/>
        </authorList>
    </citation>
    <scope>NUCLEOTIDE SEQUENCE [LARGE SCALE GENOMIC DNA]</scope>
    <source>
        <strain evidence="2">LMG 29326</strain>
    </source>
</reference>
<keyword evidence="1" id="KW-0732">Signal</keyword>
<name>A0A158E3F5_9BURK</name>
<dbReference type="AlphaFoldDB" id="A0A158E3F5"/>
<dbReference type="RefSeq" id="WP_143750139.1">
    <property type="nucleotide sequence ID" value="NZ_FCOB02000045.1"/>
</dbReference>
<organism evidence="2 3">
    <name type="scientific">Caballeronia ptereochthonis</name>
    <dbReference type="NCBI Taxonomy" id="1777144"/>
    <lineage>
        <taxon>Bacteria</taxon>
        <taxon>Pseudomonadati</taxon>
        <taxon>Pseudomonadota</taxon>
        <taxon>Betaproteobacteria</taxon>
        <taxon>Burkholderiales</taxon>
        <taxon>Burkholderiaceae</taxon>
        <taxon>Caballeronia</taxon>
    </lineage>
</organism>
<dbReference type="Proteomes" id="UP000054978">
    <property type="component" value="Unassembled WGS sequence"/>
</dbReference>
<evidence type="ECO:0000313" key="3">
    <source>
        <dbReference type="Proteomes" id="UP000054978"/>
    </source>
</evidence>
<protein>
    <recommendedName>
        <fullName evidence="4">DUF4440 domain-containing protein</fullName>
    </recommendedName>
</protein>
<feature type="chain" id="PRO_5007624790" description="DUF4440 domain-containing protein" evidence="1">
    <location>
        <begin position="25"/>
        <end position="150"/>
    </location>
</feature>